<keyword evidence="2" id="KW-0812">Transmembrane</keyword>
<gene>
    <name evidence="3" type="ORF">Psuf_038970</name>
</gene>
<accession>A0A6F8YKD0</accession>
<evidence type="ECO:0000256" key="1">
    <source>
        <dbReference type="SAM" id="MobiDB-lite"/>
    </source>
</evidence>
<dbReference type="KEGG" id="psuu:Psuf_038970"/>
<keyword evidence="4" id="KW-1185">Reference proteome</keyword>
<evidence type="ECO:0000313" key="4">
    <source>
        <dbReference type="Proteomes" id="UP000503011"/>
    </source>
</evidence>
<sequence length="183" mass="19100">MSYPPPISPGMQQPYEPAPISPGPQQAYERAHFAPPPAPRKNSNIGLTIGVAVAVVAVAFGALLMIRATGVVPAGVPLAGKDTGVAACEAIAEDNKLAGNNPDETLTAEEYRRVRKMFADSRHAAIRDNGVKIVDIAWQMRDMKDEDALAALPLVGSMMEAYAGLAGGCAEHGITIPPITSGT</sequence>
<name>A0A6F8YKD0_9ACTN</name>
<keyword evidence="2" id="KW-1133">Transmembrane helix</keyword>
<dbReference type="Proteomes" id="UP000503011">
    <property type="component" value="Chromosome"/>
</dbReference>
<keyword evidence="2" id="KW-0472">Membrane</keyword>
<evidence type="ECO:0000313" key="3">
    <source>
        <dbReference type="EMBL" id="BCB86584.1"/>
    </source>
</evidence>
<proteinExistence type="predicted"/>
<reference evidence="3 4" key="1">
    <citation type="submission" date="2020-03" db="EMBL/GenBank/DDBJ databases">
        <title>Whole genome shotgun sequence of Phytohabitans suffuscus NBRC 105367.</title>
        <authorList>
            <person name="Komaki H."/>
            <person name="Tamura T."/>
        </authorList>
    </citation>
    <scope>NUCLEOTIDE SEQUENCE [LARGE SCALE GENOMIC DNA]</scope>
    <source>
        <strain evidence="3 4">NBRC 105367</strain>
    </source>
</reference>
<dbReference type="EMBL" id="AP022871">
    <property type="protein sequence ID" value="BCB86584.1"/>
    <property type="molecule type" value="Genomic_DNA"/>
</dbReference>
<evidence type="ECO:0000256" key="2">
    <source>
        <dbReference type="SAM" id="Phobius"/>
    </source>
</evidence>
<organism evidence="3 4">
    <name type="scientific">Phytohabitans suffuscus</name>
    <dbReference type="NCBI Taxonomy" id="624315"/>
    <lineage>
        <taxon>Bacteria</taxon>
        <taxon>Bacillati</taxon>
        <taxon>Actinomycetota</taxon>
        <taxon>Actinomycetes</taxon>
        <taxon>Micromonosporales</taxon>
        <taxon>Micromonosporaceae</taxon>
    </lineage>
</organism>
<feature type="region of interest" description="Disordered" evidence="1">
    <location>
        <begin position="1"/>
        <end position="39"/>
    </location>
</feature>
<dbReference type="AlphaFoldDB" id="A0A6F8YKD0"/>
<feature type="transmembrane region" description="Helical" evidence="2">
    <location>
        <begin position="45"/>
        <end position="66"/>
    </location>
</feature>
<reference evidence="3 4" key="2">
    <citation type="submission" date="2020-03" db="EMBL/GenBank/DDBJ databases">
        <authorList>
            <person name="Ichikawa N."/>
            <person name="Kimura A."/>
            <person name="Kitahashi Y."/>
            <person name="Uohara A."/>
        </authorList>
    </citation>
    <scope>NUCLEOTIDE SEQUENCE [LARGE SCALE GENOMIC DNA]</scope>
    <source>
        <strain evidence="3 4">NBRC 105367</strain>
    </source>
</reference>
<protein>
    <submittedName>
        <fullName evidence="3">Uncharacterized protein</fullName>
    </submittedName>
</protein>